<proteinExistence type="predicted"/>
<sequence>MLEMFEILANFTTEQLETIECICERKSYGSGDYLVRQGDRSTELYFIIRGAVELYAIDPNTQDEIDYHSELHSGESFGGMSFFDSDPRSCSIRAKTDTEVYCLSRQRFLLEIPNAMPMLNTMSTTLLQQINNQLRVATKRITALQRQVEQLSQQN</sequence>
<dbReference type="InterPro" id="IPR014710">
    <property type="entry name" value="RmlC-like_jellyroll"/>
</dbReference>
<evidence type="ECO:0000313" key="4">
    <source>
        <dbReference type="Proteomes" id="UP001232992"/>
    </source>
</evidence>
<dbReference type="Pfam" id="PF00027">
    <property type="entry name" value="cNMP_binding"/>
    <property type="match status" value="1"/>
</dbReference>
<dbReference type="PROSITE" id="PS50042">
    <property type="entry name" value="CNMP_BINDING_3"/>
    <property type="match status" value="1"/>
</dbReference>
<organism evidence="3 4">
    <name type="scientific">Roseofilum casamattae BLCC-M143</name>
    <dbReference type="NCBI Taxonomy" id="3022442"/>
    <lineage>
        <taxon>Bacteria</taxon>
        <taxon>Bacillati</taxon>
        <taxon>Cyanobacteriota</taxon>
        <taxon>Cyanophyceae</taxon>
        <taxon>Desertifilales</taxon>
        <taxon>Desertifilaceae</taxon>
        <taxon>Roseofilum</taxon>
        <taxon>Roseofilum casamattae</taxon>
    </lineage>
</organism>
<dbReference type="CDD" id="cd00038">
    <property type="entry name" value="CAP_ED"/>
    <property type="match status" value="1"/>
</dbReference>
<gene>
    <name evidence="3" type="ORF">PMH09_01745</name>
</gene>
<dbReference type="Gene3D" id="2.60.120.10">
    <property type="entry name" value="Jelly Rolls"/>
    <property type="match status" value="1"/>
</dbReference>
<dbReference type="InterPro" id="IPR018490">
    <property type="entry name" value="cNMP-bd_dom_sf"/>
</dbReference>
<dbReference type="SUPFAM" id="SSF51206">
    <property type="entry name" value="cAMP-binding domain-like"/>
    <property type="match status" value="1"/>
</dbReference>
<keyword evidence="4" id="KW-1185">Reference proteome</keyword>
<feature type="coiled-coil region" evidence="1">
    <location>
        <begin position="127"/>
        <end position="154"/>
    </location>
</feature>
<protein>
    <submittedName>
        <fullName evidence="3">Cyclic nucleotide-binding domain-containing protein</fullName>
    </submittedName>
</protein>
<dbReference type="Proteomes" id="UP001232992">
    <property type="component" value="Unassembled WGS sequence"/>
</dbReference>
<name>A0ABT7BRT5_9CYAN</name>
<accession>A0ABT7BRT5</accession>
<dbReference type="EMBL" id="JAQOSQ010000001">
    <property type="protein sequence ID" value="MDJ1181907.1"/>
    <property type="molecule type" value="Genomic_DNA"/>
</dbReference>
<dbReference type="InterPro" id="IPR000595">
    <property type="entry name" value="cNMP-bd_dom"/>
</dbReference>
<dbReference type="RefSeq" id="WP_283756556.1">
    <property type="nucleotide sequence ID" value="NZ_JAQOSQ010000001.1"/>
</dbReference>
<dbReference type="PANTHER" id="PTHR45689:SF5">
    <property type="entry name" value="I[[H]] CHANNEL, ISOFORM E"/>
    <property type="match status" value="1"/>
</dbReference>
<comment type="caution">
    <text evidence="3">The sequence shown here is derived from an EMBL/GenBank/DDBJ whole genome shotgun (WGS) entry which is preliminary data.</text>
</comment>
<dbReference type="SMART" id="SM00100">
    <property type="entry name" value="cNMP"/>
    <property type="match status" value="1"/>
</dbReference>
<dbReference type="PANTHER" id="PTHR45689">
    <property type="entry name" value="I[[H]] CHANNEL, ISOFORM E"/>
    <property type="match status" value="1"/>
</dbReference>
<keyword evidence="1" id="KW-0175">Coiled coil</keyword>
<feature type="domain" description="Cyclic nucleotide-binding" evidence="2">
    <location>
        <begin position="7"/>
        <end position="129"/>
    </location>
</feature>
<evidence type="ECO:0000256" key="1">
    <source>
        <dbReference type="SAM" id="Coils"/>
    </source>
</evidence>
<evidence type="ECO:0000259" key="2">
    <source>
        <dbReference type="PROSITE" id="PS50042"/>
    </source>
</evidence>
<reference evidence="3 4" key="1">
    <citation type="submission" date="2023-01" db="EMBL/GenBank/DDBJ databases">
        <title>Novel diversity within Roseofilum (Cyanobacteria; Desertifilaceae) from marine benthic mats with descriptions of four novel species.</title>
        <authorList>
            <person name="Wang Y."/>
            <person name="Berthold D.E."/>
            <person name="Hu J."/>
            <person name="Lefler F.W."/>
            <person name="Laughinghouse H.D. IV."/>
        </authorList>
    </citation>
    <scope>NUCLEOTIDE SEQUENCE [LARGE SCALE GENOMIC DNA]</scope>
    <source>
        <strain evidence="3 4">BLCC-M143</strain>
    </source>
</reference>
<dbReference type="InterPro" id="IPR051413">
    <property type="entry name" value="K/Na_HCN_channel"/>
</dbReference>
<evidence type="ECO:0000313" key="3">
    <source>
        <dbReference type="EMBL" id="MDJ1181907.1"/>
    </source>
</evidence>